<dbReference type="GO" id="GO:0005829">
    <property type="term" value="C:cytosol"/>
    <property type="evidence" value="ECO:0007669"/>
    <property type="project" value="TreeGrafter"/>
</dbReference>
<keyword evidence="8 15" id="KW-0067">ATP-binding</keyword>
<evidence type="ECO:0000256" key="13">
    <source>
        <dbReference type="ARBA" id="ARBA00034808"/>
    </source>
</evidence>
<evidence type="ECO:0000313" key="19">
    <source>
        <dbReference type="EMBL" id="QJT03186.1"/>
    </source>
</evidence>
<dbReference type="InterPro" id="IPR027417">
    <property type="entry name" value="P-loop_NTPase"/>
</dbReference>
<dbReference type="GO" id="GO:0033202">
    <property type="term" value="C:DNA helicase complex"/>
    <property type="evidence" value="ECO:0007669"/>
    <property type="project" value="TreeGrafter"/>
</dbReference>
<evidence type="ECO:0000256" key="9">
    <source>
        <dbReference type="ARBA" id="ARBA00023125"/>
    </source>
</evidence>
<feature type="region of interest" description="Disordered" evidence="16">
    <location>
        <begin position="673"/>
        <end position="695"/>
    </location>
</feature>
<dbReference type="GO" id="GO:0004527">
    <property type="term" value="F:exonuclease activity"/>
    <property type="evidence" value="ECO:0007669"/>
    <property type="project" value="UniProtKB-KW"/>
</dbReference>
<dbReference type="InterPro" id="IPR038726">
    <property type="entry name" value="PDDEXK_AddAB-type"/>
</dbReference>
<evidence type="ECO:0000256" key="7">
    <source>
        <dbReference type="ARBA" id="ARBA00022839"/>
    </source>
</evidence>
<keyword evidence="7" id="KW-0269">Exonuclease</keyword>
<evidence type="ECO:0000256" key="15">
    <source>
        <dbReference type="PROSITE-ProRule" id="PRU00560"/>
    </source>
</evidence>
<dbReference type="Pfam" id="PF00580">
    <property type="entry name" value="UvrD-helicase"/>
    <property type="match status" value="1"/>
</dbReference>
<evidence type="ECO:0000256" key="4">
    <source>
        <dbReference type="ARBA" id="ARBA00022763"/>
    </source>
</evidence>
<evidence type="ECO:0000259" key="17">
    <source>
        <dbReference type="PROSITE" id="PS51198"/>
    </source>
</evidence>
<evidence type="ECO:0000256" key="14">
    <source>
        <dbReference type="ARBA" id="ARBA00048988"/>
    </source>
</evidence>
<dbReference type="GO" id="GO:0003677">
    <property type="term" value="F:DNA binding"/>
    <property type="evidence" value="ECO:0007669"/>
    <property type="project" value="UniProtKB-KW"/>
</dbReference>
<dbReference type="SUPFAM" id="SSF52540">
    <property type="entry name" value="P-loop containing nucleoside triphosphate hydrolases"/>
    <property type="match status" value="1"/>
</dbReference>
<keyword evidence="10" id="KW-0234">DNA repair</keyword>
<evidence type="ECO:0000259" key="18">
    <source>
        <dbReference type="PROSITE" id="PS51217"/>
    </source>
</evidence>
<protein>
    <recommendedName>
        <fullName evidence="13">DNA 3'-5' helicase</fullName>
        <ecNumber evidence="13">5.6.2.4</ecNumber>
    </recommendedName>
</protein>
<dbReference type="PROSITE" id="PS51217">
    <property type="entry name" value="UVRD_HELICASE_CTER"/>
    <property type="match status" value="1"/>
</dbReference>
<evidence type="ECO:0000256" key="5">
    <source>
        <dbReference type="ARBA" id="ARBA00022801"/>
    </source>
</evidence>
<dbReference type="AlphaFoldDB" id="A0A6M4WYW5"/>
<evidence type="ECO:0000256" key="16">
    <source>
        <dbReference type="SAM" id="MobiDB-lite"/>
    </source>
</evidence>
<dbReference type="InterPro" id="IPR014016">
    <property type="entry name" value="UvrD-like_ATP-bd"/>
</dbReference>
<evidence type="ECO:0000256" key="6">
    <source>
        <dbReference type="ARBA" id="ARBA00022806"/>
    </source>
</evidence>
<dbReference type="EC" id="5.6.2.4" evidence="13"/>
<evidence type="ECO:0000313" key="20">
    <source>
        <dbReference type="Proteomes" id="UP000502665"/>
    </source>
</evidence>
<evidence type="ECO:0000256" key="11">
    <source>
        <dbReference type="ARBA" id="ARBA00023235"/>
    </source>
</evidence>
<comment type="catalytic activity">
    <reaction evidence="14">
        <text>ATP + H2O = ADP + phosphate + H(+)</text>
        <dbReference type="Rhea" id="RHEA:13065"/>
        <dbReference type="ChEBI" id="CHEBI:15377"/>
        <dbReference type="ChEBI" id="CHEBI:15378"/>
        <dbReference type="ChEBI" id="CHEBI:30616"/>
        <dbReference type="ChEBI" id="CHEBI:43474"/>
        <dbReference type="ChEBI" id="CHEBI:456216"/>
        <dbReference type="EC" id="5.6.2.4"/>
    </reaction>
</comment>
<dbReference type="EMBL" id="CP049838">
    <property type="protein sequence ID" value="QJT03186.1"/>
    <property type="molecule type" value="Genomic_DNA"/>
</dbReference>
<feature type="domain" description="UvrD-like helicase C-terminal" evidence="18">
    <location>
        <begin position="300"/>
        <end position="575"/>
    </location>
</feature>
<evidence type="ECO:0000256" key="3">
    <source>
        <dbReference type="ARBA" id="ARBA00022741"/>
    </source>
</evidence>
<organism evidence="19 20">
    <name type="scientific">Streptomyces asoensis</name>
    <dbReference type="NCBI Taxonomy" id="249586"/>
    <lineage>
        <taxon>Bacteria</taxon>
        <taxon>Bacillati</taxon>
        <taxon>Actinomycetota</taxon>
        <taxon>Actinomycetes</taxon>
        <taxon>Kitasatosporales</taxon>
        <taxon>Streptomycetaceae</taxon>
        <taxon>Streptomyces</taxon>
    </lineage>
</organism>
<comment type="similarity">
    <text evidence="1">Belongs to the helicase family. UvrD subfamily.</text>
</comment>
<dbReference type="PANTHER" id="PTHR11070">
    <property type="entry name" value="UVRD / RECB / PCRA DNA HELICASE FAMILY MEMBER"/>
    <property type="match status" value="1"/>
</dbReference>
<keyword evidence="4" id="KW-0227">DNA damage</keyword>
<evidence type="ECO:0000256" key="12">
    <source>
        <dbReference type="ARBA" id="ARBA00034617"/>
    </source>
</evidence>
<keyword evidence="5 15" id="KW-0378">Hydrolase</keyword>
<sequence length="987" mass="109230">MEIEKSLRNWLTPEQYAAAVAPEPEVLALAGAGSGKSRALAGRVAHRVASGAPPESIVAFTFTEKAGEQIKTRVASALQECGLDPLLVGGMYIGTIHAWCRRVLGDMDARYRQFDVLDEMQFRVYLISRYPKLGVHALRDARPTAKGDRRGYFESLKQLSRAWQMMNDELLDPDQVVAEDPELGAALERLRSNMEKDHFIDFSLMQRLVVEALESGDSGAVEALAPLRHVLVDEYQDVNVVQERLIALMHQHSETLFVVGDDDQAIYGFRGADVTNILEFDKRYPNASVHKLLTNFRSTSAIVEAAGDFIAQEVGAMRLPKVLRAHANHSPREFVVQQFPDRQAEAAFVADRIKSLLGTEYEEPDGTRRGLTPADFAILMRSTNTEEQDKTKRHTAFVDALDAQDIVYDLDAGGQLFDRAQPAALRNAFELMRHSTPDRSQVDHLFHSELSTAFKLADLNRVRRVFADWGRRIHMPVAPGVPRQRLFPQQLLHDLLEALNVADSGFDDGVMTDLGTFSRIMQDVESVYVSIDTKSRFGELLNFLNNVAGTGYDTDRQMMTRPDAVSVSTVHKAKGLEFPVVFVVDVEANRFPGRRYSYDGWIPSTLIQQALDNGSYQTGTAGEARLFYTAITRAERYLYVTGSAQLPGGKRTARVSPFAARLTHAEVRRDLLEAGTPPLVTSPSAPSRRRGDESVLPTTYSQIHTFMRCPHAYKLSVVNGFSPPVPELFGFGRAVHAAVGKLHQTYGNSSAPTSEEARSIAEELFHLKHISPSSDPVNRPGAYEQAKQKSSDIVADYAKDYAEDFETTRQVELPFEIPVAGGVISGAIDLLLHVDDADKIRDAKVIDFKTMKGGPDPVNNPDLHWEDLSLQVQLYGRGAERVHGANARTGAVHLLKDSQRIDVPVDQEAVDDAVSNVEWAVNRITEGDFPQRASATKCESCDFAQLCAQKVELFATEDMPPPLHLPDGRGGTTFRHIAALSQTGPGC</sequence>
<dbReference type="GO" id="GO:0005524">
    <property type="term" value="F:ATP binding"/>
    <property type="evidence" value="ECO:0007669"/>
    <property type="project" value="UniProtKB-UniRule"/>
</dbReference>
<dbReference type="PROSITE" id="PS51198">
    <property type="entry name" value="UVRD_HELICASE_ATP_BIND"/>
    <property type="match status" value="1"/>
</dbReference>
<proteinExistence type="inferred from homology"/>
<evidence type="ECO:0000256" key="8">
    <source>
        <dbReference type="ARBA" id="ARBA00022840"/>
    </source>
</evidence>
<evidence type="ECO:0000256" key="10">
    <source>
        <dbReference type="ARBA" id="ARBA00023204"/>
    </source>
</evidence>
<dbReference type="PANTHER" id="PTHR11070:SF59">
    <property type="entry name" value="DNA 3'-5' HELICASE"/>
    <property type="match status" value="1"/>
</dbReference>
<dbReference type="InterPro" id="IPR000212">
    <property type="entry name" value="DNA_helicase_UvrD/REP"/>
</dbReference>
<accession>A0A6M4WYW5</accession>
<dbReference type="InterPro" id="IPR011604">
    <property type="entry name" value="PDDEXK-like_dom_sf"/>
</dbReference>
<comment type="catalytic activity">
    <reaction evidence="12">
        <text>Couples ATP hydrolysis with the unwinding of duplex DNA by translocating in the 3'-5' direction.</text>
        <dbReference type="EC" id="5.6.2.4"/>
    </reaction>
</comment>
<dbReference type="Pfam" id="PF13361">
    <property type="entry name" value="UvrD_C"/>
    <property type="match status" value="2"/>
</dbReference>
<keyword evidence="3 15" id="KW-0547">Nucleotide-binding</keyword>
<reference evidence="19" key="1">
    <citation type="submission" date="2020-03" db="EMBL/GenBank/DDBJ databases">
        <title>Molecular networking-based the target discovery of potent antiproliferative macrolactams: 5/6/7/16 polycyclic ansamycins and glycosylated trienomycin from Streptomyces cacaoi subsp. asoensis.</title>
        <authorList>
            <person name="Liu L.-L."/>
        </authorList>
    </citation>
    <scope>NUCLEOTIDE SEQUENCE [LARGE SCALE GENOMIC DNA]</scope>
    <source>
        <strain evidence="19">H2S5</strain>
    </source>
</reference>
<dbReference type="Gene3D" id="1.10.10.160">
    <property type="match status" value="1"/>
</dbReference>
<feature type="binding site" evidence="15">
    <location>
        <begin position="30"/>
        <end position="37"/>
    </location>
    <ligand>
        <name>ATP</name>
        <dbReference type="ChEBI" id="CHEBI:30616"/>
    </ligand>
</feature>
<dbReference type="Pfam" id="PF12705">
    <property type="entry name" value="PDDEXK_1"/>
    <property type="match status" value="1"/>
</dbReference>
<dbReference type="InterPro" id="IPR013986">
    <property type="entry name" value="DExx_box_DNA_helicase_dom_sf"/>
</dbReference>
<keyword evidence="11" id="KW-0413">Isomerase</keyword>
<dbReference type="GO" id="GO:0043138">
    <property type="term" value="F:3'-5' DNA helicase activity"/>
    <property type="evidence" value="ECO:0007669"/>
    <property type="project" value="UniProtKB-EC"/>
</dbReference>
<dbReference type="CDD" id="cd17932">
    <property type="entry name" value="DEXQc_UvrD"/>
    <property type="match status" value="1"/>
</dbReference>
<evidence type="ECO:0000256" key="1">
    <source>
        <dbReference type="ARBA" id="ARBA00009922"/>
    </source>
</evidence>
<dbReference type="RefSeq" id="WP_171398657.1">
    <property type="nucleotide sequence ID" value="NZ_CP049838.1"/>
</dbReference>
<evidence type="ECO:0000256" key="2">
    <source>
        <dbReference type="ARBA" id="ARBA00022722"/>
    </source>
</evidence>
<dbReference type="InterPro" id="IPR014017">
    <property type="entry name" value="DNA_helicase_UvrD-like_C"/>
</dbReference>
<feature type="domain" description="UvrD-like helicase ATP-binding" evidence="17">
    <location>
        <begin position="9"/>
        <end position="299"/>
    </location>
</feature>
<dbReference type="Gene3D" id="3.90.320.10">
    <property type="match status" value="1"/>
</dbReference>
<keyword evidence="2" id="KW-0540">Nuclease</keyword>
<keyword evidence="20" id="KW-1185">Reference proteome</keyword>
<gene>
    <name evidence="19" type="ORF">G9272_25290</name>
</gene>
<dbReference type="Proteomes" id="UP000502665">
    <property type="component" value="Chromosome"/>
</dbReference>
<keyword evidence="9" id="KW-0238">DNA-binding</keyword>
<dbReference type="Gene3D" id="3.40.50.300">
    <property type="entry name" value="P-loop containing nucleotide triphosphate hydrolases"/>
    <property type="match status" value="3"/>
</dbReference>
<dbReference type="GO" id="GO:0000725">
    <property type="term" value="P:recombinational repair"/>
    <property type="evidence" value="ECO:0007669"/>
    <property type="project" value="TreeGrafter"/>
</dbReference>
<name>A0A6M4WYW5_9ACTN</name>
<keyword evidence="6 15" id="KW-0347">Helicase</keyword>